<dbReference type="RefSeq" id="WP_259792390.1">
    <property type="nucleotide sequence ID" value="NZ_CP080772.1"/>
</dbReference>
<dbReference type="GO" id="GO:0003677">
    <property type="term" value="F:DNA binding"/>
    <property type="evidence" value="ECO:0007669"/>
    <property type="project" value="InterPro"/>
</dbReference>
<dbReference type="InterPro" id="IPR010982">
    <property type="entry name" value="Lambda_DNA-bd_dom_sf"/>
</dbReference>
<dbReference type="Pfam" id="PF01381">
    <property type="entry name" value="HTH_3"/>
    <property type="match status" value="1"/>
</dbReference>
<accession>A0A9Q9H9E2</accession>
<evidence type="ECO:0000313" key="4">
    <source>
        <dbReference type="Proteomes" id="UP001057991"/>
    </source>
</evidence>
<evidence type="ECO:0000313" key="3">
    <source>
        <dbReference type="EMBL" id="UWP95151.1"/>
    </source>
</evidence>
<dbReference type="Gene3D" id="1.10.260.40">
    <property type="entry name" value="lambda repressor-like DNA-binding domains"/>
    <property type="match status" value="1"/>
</dbReference>
<dbReference type="AlphaFoldDB" id="A0A9Q9H9E2"/>
<proteinExistence type="predicted"/>
<dbReference type="InterPro" id="IPR001387">
    <property type="entry name" value="Cro/C1-type_HTH"/>
</dbReference>
<reference evidence="3" key="1">
    <citation type="submission" date="2021-08" db="EMBL/GenBank/DDBJ databases">
        <authorList>
            <person name="Nwanade C."/>
            <person name="Wang M."/>
            <person name="Masoudi A."/>
            <person name="Yu Z."/>
            <person name="Liu J."/>
        </authorList>
    </citation>
    <scope>NUCLEOTIDE SEQUENCE</scope>
    <source>
        <strain evidence="3">S056</strain>
    </source>
</reference>
<evidence type="ECO:0000256" key="1">
    <source>
        <dbReference type="SAM" id="MobiDB-lite"/>
    </source>
</evidence>
<dbReference type="Proteomes" id="UP001057991">
    <property type="component" value="Chromosome"/>
</dbReference>
<dbReference type="GeneID" id="75104333"/>
<gene>
    <name evidence="3" type="ORF">K3X48_13360</name>
</gene>
<feature type="compositionally biased region" description="Basic and acidic residues" evidence="1">
    <location>
        <begin position="1"/>
        <end position="18"/>
    </location>
</feature>
<feature type="domain" description="HTH cro/C1-type" evidence="2">
    <location>
        <begin position="15"/>
        <end position="49"/>
    </location>
</feature>
<evidence type="ECO:0000259" key="2">
    <source>
        <dbReference type="PROSITE" id="PS50943"/>
    </source>
</evidence>
<dbReference type="EMBL" id="CP080776">
    <property type="protein sequence ID" value="UWP95151.1"/>
    <property type="molecule type" value="Genomic_DNA"/>
</dbReference>
<organism evidence="3 4">
    <name type="scientific">Aliiroseovarius crassostreae</name>
    <dbReference type="NCBI Taxonomy" id="154981"/>
    <lineage>
        <taxon>Bacteria</taxon>
        <taxon>Pseudomonadati</taxon>
        <taxon>Pseudomonadota</taxon>
        <taxon>Alphaproteobacteria</taxon>
        <taxon>Rhodobacterales</taxon>
        <taxon>Paracoccaceae</taxon>
        <taxon>Aliiroseovarius</taxon>
    </lineage>
</organism>
<dbReference type="PROSITE" id="PS50943">
    <property type="entry name" value="HTH_CROC1"/>
    <property type="match status" value="1"/>
</dbReference>
<sequence length="76" mass="8385">MDVKTPEEKTTPDPRTVREGANLSAEEMADLIGMSVNGYQLWENGHRQPGGPAFKLLGLMAQDSETTIRLLRSLQS</sequence>
<name>A0A9Q9H9E2_9RHOB</name>
<dbReference type="CDD" id="cd00093">
    <property type="entry name" value="HTH_XRE"/>
    <property type="match status" value="1"/>
</dbReference>
<protein>
    <submittedName>
        <fullName evidence="3">Helix-turn-helix domain-containing protein</fullName>
    </submittedName>
</protein>
<feature type="region of interest" description="Disordered" evidence="1">
    <location>
        <begin position="1"/>
        <end position="21"/>
    </location>
</feature>
<dbReference type="SUPFAM" id="SSF47413">
    <property type="entry name" value="lambda repressor-like DNA-binding domains"/>
    <property type="match status" value="1"/>
</dbReference>